<dbReference type="AlphaFoldDB" id="A0A0D7AFF1"/>
<dbReference type="OrthoDB" id="3139399at2759"/>
<evidence type="ECO:0000313" key="1">
    <source>
        <dbReference type="EMBL" id="KIY50127.1"/>
    </source>
</evidence>
<dbReference type="Proteomes" id="UP000054144">
    <property type="component" value="Unassembled WGS sequence"/>
</dbReference>
<gene>
    <name evidence="1" type="ORF">FISHEDRAFT_57485</name>
</gene>
<evidence type="ECO:0000313" key="2">
    <source>
        <dbReference type="Proteomes" id="UP000054144"/>
    </source>
</evidence>
<reference evidence="1 2" key="1">
    <citation type="journal article" date="2015" name="Fungal Genet. Biol.">
        <title>Evolution of novel wood decay mechanisms in Agaricales revealed by the genome sequences of Fistulina hepatica and Cylindrobasidium torrendii.</title>
        <authorList>
            <person name="Floudas D."/>
            <person name="Held B.W."/>
            <person name="Riley R."/>
            <person name="Nagy L.G."/>
            <person name="Koehler G."/>
            <person name="Ransdell A.S."/>
            <person name="Younus H."/>
            <person name="Chow J."/>
            <person name="Chiniquy J."/>
            <person name="Lipzen A."/>
            <person name="Tritt A."/>
            <person name="Sun H."/>
            <person name="Haridas S."/>
            <person name="LaButti K."/>
            <person name="Ohm R.A."/>
            <person name="Kues U."/>
            <person name="Blanchette R.A."/>
            <person name="Grigoriev I.V."/>
            <person name="Minto R.E."/>
            <person name="Hibbett D.S."/>
        </authorList>
    </citation>
    <scope>NUCLEOTIDE SEQUENCE [LARGE SCALE GENOMIC DNA]</scope>
    <source>
        <strain evidence="1 2">ATCC 64428</strain>
    </source>
</reference>
<sequence>MHVVWQDENVAYPKRKAISQSAKDLQLHTGSSLYSPDAGKASTYIFRLPVEILQRIFLFCQPPPLSRYCHPASPSPQIIKSKAFLPARVCRAWHAISLMMPELSPTIMVTRKPCNEPVGAAKILSSHLSRFLRCTVHPTFNFHYYTKDSHNNEAEEIVRLLADQSSRWRSVTLSMPFGCFADLPSSIRGHLQSLQRLELLSTSGHYIAEHLEIDIFQDAPALHTVEFIGFIVRLLPWSQIKTLILSFVTLDDCLYALGACENLYSCHFIHRFQWSTDDLPHETGFSLPITTRMRHLKVTGHGELSPLLQAIRAPYLTSIEWLSQDSQATLPSWLAFNKCYIQHLALPLSVILDANILFASGTLAYIPRVTIVIGPFDTFLFQLFIEKFNDRDRETHVFSLLPKLRHLTLEFLSCVYPTSSEAETLFVNAVHARWLAGILLSLKLNARLRPETIAQLKELSVAGFEIYGLG</sequence>
<organism evidence="1 2">
    <name type="scientific">Fistulina hepatica ATCC 64428</name>
    <dbReference type="NCBI Taxonomy" id="1128425"/>
    <lineage>
        <taxon>Eukaryota</taxon>
        <taxon>Fungi</taxon>
        <taxon>Dikarya</taxon>
        <taxon>Basidiomycota</taxon>
        <taxon>Agaricomycotina</taxon>
        <taxon>Agaricomycetes</taxon>
        <taxon>Agaricomycetidae</taxon>
        <taxon>Agaricales</taxon>
        <taxon>Fistulinaceae</taxon>
        <taxon>Fistulina</taxon>
    </lineage>
</organism>
<proteinExistence type="predicted"/>
<evidence type="ECO:0008006" key="3">
    <source>
        <dbReference type="Google" id="ProtNLM"/>
    </source>
</evidence>
<dbReference type="EMBL" id="KN881676">
    <property type="protein sequence ID" value="KIY50127.1"/>
    <property type="molecule type" value="Genomic_DNA"/>
</dbReference>
<accession>A0A0D7AFF1</accession>
<protein>
    <recommendedName>
        <fullName evidence="3">F-box domain-containing protein</fullName>
    </recommendedName>
</protein>
<keyword evidence="2" id="KW-1185">Reference proteome</keyword>
<name>A0A0D7AFF1_9AGAR</name>